<sequence length="592" mass="66131">MKAKLYYFIIFIFLICNQTIYAQDVELSNKLINQLQQTKTQTGKQVKNKAITSSCISSIILEAKKNWSKLTPKAQGIFKIYTTRPVLSKTFNTTNYSFHYDVAGTDAVPTTDADASGTPDYVEQMAAVFEHVWLEYKNRNYTMPPLDGTRGGSTKYDIYISDLGSSLYGFVSPDVAIGNNPQSTTITEVDAYSSWMGMNKDYSWVAPTPELDAIKVTAAHEFFHAVQFGTVSHTTNFIAEATAAWSEDEVYPGIDDNLQYLPPMFSQPDVALNWNSDDGALYDSRWYGGWLFFRYLTEKTSSDLIRKIYKETITENDEIFAIETVLNSDYSSDFETMYKKYLISLDVLTDVVSLAPYTYSRAATYKSSLAKYQSCGSVCYENGFNFTGTTLLHSSNTTVIANTTLGNGTLMRFGADYFDLTTNQNFKIKCAIGASSPVSMLLLKYNSTQSTVAVSEAVVVNGVLEISVSDYQNYDAYTLIVFRADNVADTNSEQYELNISKYTALGLENFANSAVVAYPNPVKDDLSINNLETLFTNYELINTAGQVIKKANTATIAQNNKIDIRQLSDGIYYLKLTTKEGKTAVRKIIVKK</sequence>
<dbReference type="RefSeq" id="WP_144255350.1">
    <property type="nucleotide sequence ID" value="NZ_VJZT01000002.1"/>
</dbReference>
<evidence type="ECO:0000259" key="2">
    <source>
        <dbReference type="Pfam" id="PF18962"/>
    </source>
</evidence>
<dbReference type="Proteomes" id="UP000316371">
    <property type="component" value="Unassembled WGS sequence"/>
</dbReference>
<reference evidence="3 4" key="1">
    <citation type="submission" date="2019-07" db="EMBL/GenBank/DDBJ databases">
        <title>Novel species of Flavobacterium.</title>
        <authorList>
            <person name="Liu Q."/>
            <person name="Xin Y.-H."/>
        </authorList>
    </citation>
    <scope>NUCLEOTIDE SEQUENCE [LARGE SCALE GENOMIC DNA]</scope>
    <source>
        <strain evidence="3 4">LB1R34</strain>
    </source>
</reference>
<name>A0A553EBA3_9FLAO</name>
<feature type="domain" description="Secretion system C-terminal sorting" evidence="2">
    <location>
        <begin position="518"/>
        <end position="590"/>
    </location>
</feature>
<organism evidence="3 4">
    <name type="scientific">Flavobacterium restrictum</name>
    <dbReference type="NCBI Taxonomy" id="2594428"/>
    <lineage>
        <taxon>Bacteria</taxon>
        <taxon>Pseudomonadati</taxon>
        <taxon>Bacteroidota</taxon>
        <taxon>Flavobacteriia</taxon>
        <taxon>Flavobacteriales</taxon>
        <taxon>Flavobacteriaceae</taxon>
        <taxon>Flavobacterium</taxon>
    </lineage>
</organism>
<protein>
    <submittedName>
        <fullName evidence="3">T9SS type A sorting domain-containing protein</fullName>
    </submittedName>
</protein>
<evidence type="ECO:0000256" key="1">
    <source>
        <dbReference type="ARBA" id="ARBA00022729"/>
    </source>
</evidence>
<dbReference type="OrthoDB" id="791543at2"/>
<dbReference type="Pfam" id="PF18962">
    <property type="entry name" value="Por_Secre_tail"/>
    <property type="match status" value="1"/>
</dbReference>
<dbReference type="EMBL" id="VJZT01000002">
    <property type="protein sequence ID" value="TRX42344.1"/>
    <property type="molecule type" value="Genomic_DNA"/>
</dbReference>
<dbReference type="NCBIfam" id="TIGR04183">
    <property type="entry name" value="Por_Secre_tail"/>
    <property type="match status" value="1"/>
</dbReference>
<keyword evidence="4" id="KW-1185">Reference proteome</keyword>
<evidence type="ECO:0000313" key="4">
    <source>
        <dbReference type="Proteomes" id="UP000316371"/>
    </source>
</evidence>
<dbReference type="AlphaFoldDB" id="A0A553EBA3"/>
<evidence type="ECO:0000313" key="3">
    <source>
        <dbReference type="EMBL" id="TRX42344.1"/>
    </source>
</evidence>
<accession>A0A553EBA3</accession>
<comment type="caution">
    <text evidence="3">The sequence shown here is derived from an EMBL/GenBank/DDBJ whole genome shotgun (WGS) entry which is preliminary data.</text>
</comment>
<dbReference type="InterPro" id="IPR026444">
    <property type="entry name" value="Secre_tail"/>
</dbReference>
<dbReference type="NCBIfam" id="NF045524">
    <property type="entry name" value="MXAN_6640_HExxH"/>
    <property type="match status" value="1"/>
</dbReference>
<proteinExistence type="predicted"/>
<gene>
    <name evidence="3" type="ORF">FNW21_03540</name>
</gene>
<keyword evidence="1" id="KW-0732">Signal</keyword>